<dbReference type="GO" id="GO:0016853">
    <property type="term" value="F:isomerase activity"/>
    <property type="evidence" value="ECO:0007669"/>
    <property type="project" value="UniProtKB-KW"/>
</dbReference>
<dbReference type="PROSITE" id="PS51318">
    <property type="entry name" value="TAT"/>
    <property type="match status" value="1"/>
</dbReference>
<dbReference type="InterPro" id="IPR006311">
    <property type="entry name" value="TAT_signal"/>
</dbReference>
<dbReference type="AlphaFoldDB" id="A0A4Q2RW85"/>
<dbReference type="Gene3D" id="3.20.20.150">
    <property type="entry name" value="Divalent-metal-dependent TIM barrel enzymes"/>
    <property type="match status" value="1"/>
</dbReference>
<accession>A0A4Q2RW85</accession>
<dbReference type="OrthoDB" id="5182842at2"/>
<dbReference type="PANTHER" id="PTHR12110">
    <property type="entry name" value="HYDROXYPYRUVATE ISOMERASE"/>
    <property type="match status" value="1"/>
</dbReference>
<feature type="region of interest" description="Disordered" evidence="1">
    <location>
        <begin position="48"/>
        <end position="70"/>
    </location>
</feature>
<dbReference type="Pfam" id="PF01261">
    <property type="entry name" value="AP_endonuc_2"/>
    <property type="match status" value="1"/>
</dbReference>
<dbReference type="PANTHER" id="PTHR12110:SF41">
    <property type="entry name" value="INOSOSE DEHYDRATASE"/>
    <property type="match status" value="1"/>
</dbReference>
<dbReference type="InterPro" id="IPR050312">
    <property type="entry name" value="IolE/XylAMocC-like"/>
</dbReference>
<evidence type="ECO:0000313" key="3">
    <source>
        <dbReference type="EMBL" id="RYB93471.1"/>
    </source>
</evidence>
<name>A0A4Q2RW85_9ACTN</name>
<dbReference type="SUPFAM" id="SSF51658">
    <property type="entry name" value="Xylose isomerase-like"/>
    <property type="match status" value="1"/>
</dbReference>
<evidence type="ECO:0000256" key="1">
    <source>
        <dbReference type="SAM" id="MobiDB-lite"/>
    </source>
</evidence>
<dbReference type="Proteomes" id="UP000294071">
    <property type="component" value="Unassembled WGS sequence"/>
</dbReference>
<feature type="domain" description="Xylose isomerase-like TIM barrel" evidence="2">
    <location>
        <begin position="105"/>
        <end position="309"/>
    </location>
</feature>
<dbReference type="RefSeq" id="WP_129398703.1">
    <property type="nucleotide sequence ID" value="NZ_SDWT01000001.1"/>
</dbReference>
<dbReference type="InterPro" id="IPR036237">
    <property type="entry name" value="Xyl_isomerase-like_sf"/>
</dbReference>
<evidence type="ECO:0000313" key="4">
    <source>
        <dbReference type="Proteomes" id="UP000294071"/>
    </source>
</evidence>
<keyword evidence="4" id="KW-1185">Reference proteome</keyword>
<keyword evidence="3" id="KW-0413">Isomerase</keyword>
<dbReference type="InterPro" id="IPR013022">
    <property type="entry name" value="Xyl_isomerase-like_TIM-brl"/>
</dbReference>
<gene>
    <name evidence="3" type="ORF">EUA93_03290</name>
</gene>
<organism evidence="3 4">
    <name type="scientific">Nocardioides oleivorans</name>
    <dbReference type="NCBI Taxonomy" id="273676"/>
    <lineage>
        <taxon>Bacteria</taxon>
        <taxon>Bacillati</taxon>
        <taxon>Actinomycetota</taxon>
        <taxon>Actinomycetes</taxon>
        <taxon>Propionibacteriales</taxon>
        <taxon>Nocardioidaceae</taxon>
        <taxon>Nocardioides</taxon>
    </lineage>
</organism>
<sequence>MCFGHDGDEALERSLAEKGASRRGLLKGAAGATVGAAALGALGASPASAHGKGHGGHGGHGGGHGGGRRKSLPHDLISIQLYTLRSAAAAPAAGNAVAIGHAAVLAAVARYGYERVELAGLYGETAAGMRAILDGLGLRSTSSHDGISADTGAAHLKFQNARTLGQQYVNVPYLASSNLADWQKWADQMNAEAAIAKRYGLRYGYHNHAHEFTTDLGGGLTPWEVLMDRLDRRLVHLEVDLYWAFTAGVNTGHTTAESALQFAKDVVNEAPLAVRQYHVKDRTSMGTAPAEADMCDLGVGVIDFPSLFRNHEVEEYIVENDTPDNAAAPLLTAAVGHLYLDHLEY</sequence>
<evidence type="ECO:0000259" key="2">
    <source>
        <dbReference type="Pfam" id="PF01261"/>
    </source>
</evidence>
<dbReference type="EMBL" id="SDWT01000001">
    <property type="protein sequence ID" value="RYB93471.1"/>
    <property type="molecule type" value="Genomic_DNA"/>
</dbReference>
<proteinExistence type="predicted"/>
<comment type="caution">
    <text evidence="3">The sequence shown here is derived from an EMBL/GenBank/DDBJ whole genome shotgun (WGS) entry which is preliminary data.</text>
</comment>
<reference evidence="3 4" key="1">
    <citation type="submission" date="2019-01" db="EMBL/GenBank/DDBJ databases">
        <title>Novel species of Nocardioides.</title>
        <authorList>
            <person name="Liu Q."/>
            <person name="Xin Y.-H."/>
        </authorList>
    </citation>
    <scope>NUCLEOTIDE SEQUENCE [LARGE SCALE GENOMIC DNA]</scope>
    <source>
        <strain evidence="3 4">CGMCC 4.6882</strain>
    </source>
</reference>
<protein>
    <submittedName>
        <fullName evidence="3">Sugar phosphate isomerase/epimerase</fullName>
    </submittedName>
</protein>